<dbReference type="InParanoid" id="A0A1X2H4M5"/>
<organism evidence="6 7">
    <name type="scientific">Syncephalastrum racemosum</name>
    <name type="common">Filamentous fungus</name>
    <dbReference type="NCBI Taxonomy" id="13706"/>
    <lineage>
        <taxon>Eukaryota</taxon>
        <taxon>Fungi</taxon>
        <taxon>Fungi incertae sedis</taxon>
        <taxon>Mucoromycota</taxon>
        <taxon>Mucoromycotina</taxon>
        <taxon>Mucoromycetes</taxon>
        <taxon>Mucorales</taxon>
        <taxon>Syncephalastraceae</taxon>
        <taxon>Syncephalastrum</taxon>
    </lineage>
</organism>
<dbReference type="PANTHER" id="PTHR31109:SF2">
    <property type="entry name" value="RIBOSOME BIOGENESIS PROTEIN SLX9 HOMOLOG"/>
    <property type="match status" value="1"/>
</dbReference>
<feature type="region of interest" description="Disordered" evidence="5">
    <location>
        <begin position="77"/>
        <end position="107"/>
    </location>
</feature>
<dbReference type="GO" id="GO:0030688">
    <property type="term" value="C:preribosome, small subunit precursor"/>
    <property type="evidence" value="ECO:0007669"/>
    <property type="project" value="InterPro"/>
</dbReference>
<evidence type="ECO:0000313" key="7">
    <source>
        <dbReference type="Proteomes" id="UP000242180"/>
    </source>
</evidence>
<evidence type="ECO:0000313" key="6">
    <source>
        <dbReference type="EMBL" id="ORY93345.1"/>
    </source>
</evidence>
<reference evidence="6 7" key="1">
    <citation type="submission" date="2016-07" db="EMBL/GenBank/DDBJ databases">
        <title>Pervasive Adenine N6-methylation of Active Genes in Fungi.</title>
        <authorList>
            <consortium name="DOE Joint Genome Institute"/>
            <person name="Mondo S.J."/>
            <person name="Dannebaum R.O."/>
            <person name="Kuo R.C."/>
            <person name="Labutti K."/>
            <person name="Haridas S."/>
            <person name="Kuo A."/>
            <person name="Salamov A."/>
            <person name="Ahrendt S.R."/>
            <person name="Lipzen A."/>
            <person name="Sullivan W."/>
            <person name="Andreopoulos W.B."/>
            <person name="Clum A."/>
            <person name="Lindquist E."/>
            <person name="Daum C."/>
            <person name="Ramamoorthy G.K."/>
            <person name="Gryganskyi A."/>
            <person name="Culley D."/>
            <person name="Magnuson J.K."/>
            <person name="James T.Y."/>
            <person name="O'Malley M.A."/>
            <person name="Stajich J.E."/>
            <person name="Spatafora J.W."/>
            <person name="Visel A."/>
            <person name="Grigoriev I.V."/>
        </authorList>
    </citation>
    <scope>NUCLEOTIDE SEQUENCE [LARGE SCALE GENOMIC DNA]</scope>
    <source>
        <strain evidence="6 7">NRRL 2496</strain>
    </source>
</reference>
<feature type="compositionally biased region" description="Basic and acidic residues" evidence="5">
    <location>
        <begin position="22"/>
        <end position="40"/>
    </location>
</feature>
<feature type="compositionally biased region" description="Basic and acidic residues" evidence="5">
    <location>
        <begin position="1"/>
        <end position="10"/>
    </location>
</feature>
<dbReference type="Pfam" id="PF15341">
    <property type="entry name" value="SLX9"/>
    <property type="match status" value="1"/>
</dbReference>
<dbReference type="AlphaFoldDB" id="A0A1X2H4M5"/>
<feature type="region of interest" description="Disordered" evidence="5">
    <location>
        <begin position="1"/>
        <end position="40"/>
    </location>
</feature>
<name>A0A1X2H4M5_SYNRA</name>
<dbReference type="GO" id="GO:0000462">
    <property type="term" value="P:maturation of SSU-rRNA from tricistronic rRNA transcript (SSU-rRNA, 5.8S rRNA, LSU-rRNA)"/>
    <property type="evidence" value="ECO:0007669"/>
    <property type="project" value="InterPro"/>
</dbReference>
<accession>A0A1X2H4M5</accession>
<dbReference type="PANTHER" id="PTHR31109">
    <property type="entry name" value="PROTEIN FAM207A"/>
    <property type="match status" value="1"/>
</dbReference>
<dbReference type="GO" id="GO:0005730">
    <property type="term" value="C:nucleolus"/>
    <property type="evidence" value="ECO:0007669"/>
    <property type="project" value="UniProtKB-SubCell"/>
</dbReference>
<proteinExistence type="inferred from homology"/>
<dbReference type="InterPro" id="IPR028160">
    <property type="entry name" value="Slx9-like"/>
</dbReference>
<dbReference type="STRING" id="13706.A0A1X2H4M5"/>
<dbReference type="Proteomes" id="UP000242180">
    <property type="component" value="Unassembled WGS sequence"/>
</dbReference>
<evidence type="ECO:0000256" key="4">
    <source>
        <dbReference type="ARBA" id="ARBA00023242"/>
    </source>
</evidence>
<comment type="subcellular location">
    <subcellularLocation>
        <location evidence="1">Nucleus</location>
        <location evidence="1">Nucleolus</location>
    </subcellularLocation>
</comment>
<comment type="similarity">
    <text evidence="2">Belongs to the SLX9 family.</text>
</comment>
<keyword evidence="7" id="KW-1185">Reference proteome</keyword>
<dbReference type="FunCoup" id="A0A1X2H4M5">
    <property type="interactions" value="48"/>
</dbReference>
<evidence type="ECO:0000256" key="1">
    <source>
        <dbReference type="ARBA" id="ARBA00004604"/>
    </source>
</evidence>
<comment type="caution">
    <text evidence="6">The sequence shown here is derived from an EMBL/GenBank/DDBJ whole genome shotgun (WGS) entry which is preliminary data.</text>
</comment>
<keyword evidence="4" id="KW-0539">Nucleus</keyword>
<evidence type="ECO:0000256" key="3">
    <source>
        <dbReference type="ARBA" id="ARBA00021321"/>
    </source>
</evidence>
<dbReference type="EMBL" id="MCGN01000009">
    <property type="protein sequence ID" value="ORY93345.1"/>
    <property type="molecule type" value="Genomic_DNA"/>
</dbReference>
<sequence length="143" mass="16691">MPKIDRAKERRSARKTFSSNKPVDHDIPTIPSKDQKRKERHEAFMQKLSTTYKTKKKTKKGHLRADLSEFNDLLNNIVPDEDSTRDQSKPNTSIKSTPTSNKSRRKQELQEIVRFQKVMQLQAFKQNPLAAIRQHVQNTHGKK</sequence>
<dbReference type="OrthoDB" id="18703at2759"/>
<dbReference type="GO" id="GO:0030686">
    <property type="term" value="C:90S preribosome"/>
    <property type="evidence" value="ECO:0007669"/>
    <property type="project" value="InterPro"/>
</dbReference>
<evidence type="ECO:0000256" key="2">
    <source>
        <dbReference type="ARBA" id="ARBA00011022"/>
    </source>
</evidence>
<gene>
    <name evidence="6" type="ORF">BCR43DRAFT_496758</name>
</gene>
<protein>
    <recommendedName>
        <fullName evidence="3">Ribosome biogenesis protein SLX9</fullName>
    </recommendedName>
</protein>
<feature type="compositionally biased region" description="Polar residues" evidence="5">
    <location>
        <begin position="89"/>
        <end position="101"/>
    </location>
</feature>
<evidence type="ECO:0000256" key="5">
    <source>
        <dbReference type="SAM" id="MobiDB-lite"/>
    </source>
</evidence>